<accession>A0A6B9LAP5</accession>
<dbReference type="Proteomes" id="UP000464455">
    <property type="component" value="Segment"/>
</dbReference>
<gene>
    <name evidence="1" type="ORF">lillamy92_gp026</name>
</gene>
<evidence type="ECO:0000313" key="1">
    <source>
        <dbReference type="EMBL" id="QHB39127.1"/>
    </source>
</evidence>
<name>A0A6B9LAP5_9CAUD</name>
<sequence>MKAIKATVFNLKIFSLSFYIGFQFRKSVFHSLTASSCETLNQLPRLNLYLFSIFI</sequence>
<organism evidence="1 2">
    <name type="scientific">Flavobacterium phage vB_FspS_lillamy9-2</name>
    <dbReference type="NCBI Taxonomy" id="2686252"/>
    <lineage>
        <taxon>Viruses</taxon>
        <taxon>Duplodnaviria</taxon>
        <taxon>Heunggongvirae</taxon>
        <taxon>Uroviricota</taxon>
        <taxon>Caudoviricetes</taxon>
        <taxon>Lillamyvirus</taxon>
        <taxon>Lillamyvirus lillamy</taxon>
    </lineage>
</organism>
<evidence type="ECO:0000313" key="2">
    <source>
        <dbReference type="Proteomes" id="UP000464455"/>
    </source>
</evidence>
<proteinExistence type="predicted"/>
<reference evidence="1 2" key="1">
    <citation type="journal article" date="2020" name="Viruses">
        <title>Diversity and Host Interactions Among Virulent and Temperate Baltic Sea Flavobacterium Phages.</title>
        <authorList>
            <person name="Nilsson E."/>
            <person name="Bayfield O.W."/>
            <person name="Lundin D."/>
            <person name="Antson A.A."/>
            <person name="Holmfeldt K."/>
        </authorList>
    </citation>
    <scope>NUCLEOTIDE SEQUENCE [LARGE SCALE GENOMIC DNA]</scope>
</reference>
<dbReference type="EMBL" id="MN812213">
    <property type="protein sequence ID" value="QHB39127.1"/>
    <property type="molecule type" value="Genomic_DNA"/>
</dbReference>
<protein>
    <submittedName>
        <fullName evidence="1">Uncharacterized protein</fullName>
    </submittedName>
</protein>